<gene>
    <name evidence="1" type="ORF">A8C75_05500</name>
</gene>
<evidence type="ECO:0000313" key="2">
    <source>
        <dbReference type="Proteomes" id="UP000078070"/>
    </source>
</evidence>
<evidence type="ECO:0000313" key="1">
    <source>
        <dbReference type="EMBL" id="ANG61994.1"/>
    </source>
</evidence>
<reference evidence="2" key="1">
    <citation type="submission" date="2016-05" db="EMBL/GenBank/DDBJ databases">
        <authorList>
            <person name="Baek K."/>
            <person name="Yang S.-J."/>
        </authorList>
    </citation>
    <scope>NUCLEOTIDE SEQUENCE [LARGE SCALE GENOMIC DNA]</scope>
    <source>
        <strain evidence="2">ST58-10</strain>
    </source>
</reference>
<organism evidence="1 2">
    <name type="scientific">Marinobacterium aestuarii</name>
    <dbReference type="NCBI Taxonomy" id="1821621"/>
    <lineage>
        <taxon>Bacteria</taxon>
        <taxon>Pseudomonadati</taxon>
        <taxon>Pseudomonadota</taxon>
        <taxon>Gammaproteobacteria</taxon>
        <taxon>Oceanospirillales</taxon>
        <taxon>Oceanospirillaceae</taxon>
        <taxon>Marinobacterium</taxon>
    </lineage>
</organism>
<dbReference type="AlphaFoldDB" id="A0A1A9EV06"/>
<sequence length="101" mass="10845">MGLGALLKKILGAGDSGQGEKAESLGEPIEYKGYEIFLQPRSLGGQFGVGGLIRKTVDGEVREHVFIRADQAPSRDLCNEITLQKARNAIDTLGDSLFPKS</sequence>
<dbReference type="OrthoDB" id="9800971at2"/>
<dbReference type="STRING" id="1821621.A8C75_05500"/>
<reference evidence="1 2" key="2">
    <citation type="journal article" date="2018" name="Int. J. Syst. Evol. Microbiol.">
        <title>Marinobacterium aestuarii sp. nov., a benzene-degrading marine bacterium isolated from estuary sediment.</title>
        <authorList>
            <person name="Bae S.S."/>
            <person name="Jung J."/>
            <person name="Chung D."/>
            <person name="Baek K."/>
        </authorList>
    </citation>
    <scope>NUCLEOTIDE SEQUENCE [LARGE SCALE GENOMIC DNA]</scope>
    <source>
        <strain evidence="1 2">ST58-10</strain>
    </source>
</reference>
<accession>A0A1A9EV06</accession>
<name>A0A1A9EV06_9GAMM</name>
<keyword evidence="2" id="KW-1185">Reference proteome</keyword>
<dbReference type="RefSeq" id="WP_067379225.1">
    <property type="nucleotide sequence ID" value="NZ_CP015839.1"/>
</dbReference>
<dbReference type="Pfam" id="PF10115">
    <property type="entry name" value="HlyU"/>
    <property type="match status" value="1"/>
</dbReference>
<protein>
    <submittedName>
        <fullName evidence="1">Uncharacterized protein</fullName>
    </submittedName>
</protein>
<dbReference type="KEGG" id="mars:A8C75_05500"/>
<dbReference type="Proteomes" id="UP000078070">
    <property type="component" value="Chromosome"/>
</dbReference>
<dbReference type="EMBL" id="CP015839">
    <property type="protein sequence ID" value="ANG61994.1"/>
    <property type="molecule type" value="Genomic_DNA"/>
</dbReference>
<dbReference type="InterPro" id="IPR018772">
    <property type="entry name" value="Transcription_activator_HlyU"/>
</dbReference>
<proteinExistence type="predicted"/>